<accession>A0A803PTE0</accession>
<evidence type="ECO:0000313" key="2">
    <source>
        <dbReference type="Proteomes" id="UP000596661"/>
    </source>
</evidence>
<name>A0A803PTE0_CANSA</name>
<reference evidence="1" key="1">
    <citation type="submission" date="2018-11" db="EMBL/GenBank/DDBJ databases">
        <authorList>
            <person name="Grassa J C."/>
        </authorList>
    </citation>
    <scope>NUCLEOTIDE SEQUENCE [LARGE SCALE GENOMIC DNA]</scope>
</reference>
<evidence type="ECO:0000313" key="1">
    <source>
        <dbReference type="EnsemblPlants" id="cds.evm.model.06.1176"/>
    </source>
</evidence>
<reference evidence="1" key="2">
    <citation type="submission" date="2021-03" db="UniProtKB">
        <authorList>
            <consortium name="EnsemblPlants"/>
        </authorList>
    </citation>
    <scope>IDENTIFICATION</scope>
</reference>
<dbReference type="OMA" id="HEEICGS"/>
<keyword evidence="2" id="KW-1185">Reference proteome</keyword>
<evidence type="ECO:0008006" key="3">
    <source>
        <dbReference type="Google" id="ProtNLM"/>
    </source>
</evidence>
<sequence>MVAYIAKVKSYLEQLQHFTVEKIPRESNVNVDALAKLVSTQKIDILESVPMEFLAQPTIASNQMLLVGREEPSWMTPYVEYIQPGKFPLDKKEAWRIQYKAARYVLMDEILYTKENPRVM</sequence>
<protein>
    <recommendedName>
        <fullName evidence="3">RNase H type-1 domain-containing protein</fullName>
    </recommendedName>
</protein>
<proteinExistence type="predicted"/>
<dbReference type="Gramene" id="evm.model.06.1176">
    <property type="protein sequence ID" value="cds.evm.model.06.1176"/>
    <property type="gene ID" value="evm.TU.06.1176"/>
</dbReference>
<dbReference type="AlphaFoldDB" id="A0A803PTE0"/>
<dbReference type="PANTHER" id="PTHR48475">
    <property type="entry name" value="RIBONUCLEASE H"/>
    <property type="match status" value="1"/>
</dbReference>
<dbReference type="EMBL" id="UZAU01000596">
    <property type="status" value="NOT_ANNOTATED_CDS"/>
    <property type="molecule type" value="Genomic_DNA"/>
</dbReference>
<dbReference type="EnsemblPlants" id="evm.model.06.1176">
    <property type="protein sequence ID" value="cds.evm.model.06.1176"/>
    <property type="gene ID" value="evm.TU.06.1176"/>
</dbReference>
<dbReference type="Proteomes" id="UP000596661">
    <property type="component" value="Chromosome 6"/>
</dbReference>
<organism evidence="1 2">
    <name type="scientific">Cannabis sativa</name>
    <name type="common">Hemp</name>
    <name type="synonym">Marijuana</name>
    <dbReference type="NCBI Taxonomy" id="3483"/>
    <lineage>
        <taxon>Eukaryota</taxon>
        <taxon>Viridiplantae</taxon>
        <taxon>Streptophyta</taxon>
        <taxon>Embryophyta</taxon>
        <taxon>Tracheophyta</taxon>
        <taxon>Spermatophyta</taxon>
        <taxon>Magnoliopsida</taxon>
        <taxon>eudicotyledons</taxon>
        <taxon>Gunneridae</taxon>
        <taxon>Pentapetalae</taxon>
        <taxon>rosids</taxon>
        <taxon>fabids</taxon>
        <taxon>Rosales</taxon>
        <taxon>Cannabaceae</taxon>
        <taxon>Cannabis</taxon>
    </lineage>
</organism>
<dbReference type="PANTHER" id="PTHR48475:SF2">
    <property type="entry name" value="RIBONUCLEASE H"/>
    <property type="match status" value="1"/>
</dbReference>